<organism evidence="1 2">
    <name type="scientific">Golovinomyces cichoracearum</name>
    <dbReference type="NCBI Taxonomy" id="62708"/>
    <lineage>
        <taxon>Eukaryota</taxon>
        <taxon>Fungi</taxon>
        <taxon>Dikarya</taxon>
        <taxon>Ascomycota</taxon>
        <taxon>Pezizomycotina</taxon>
        <taxon>Leotiomycetes</taxon>
        <taxon>Erysiphales</taxon>
        <taxon>Erysiphaceae</taxon>
        <taxon>Golovinomyces</taxon>
    </lineage>
</organism>
<comment type="caution">
    <text evidence="1">The sequence shown here is derived from an EMBL/GenBank/DDBJ whole genome shotgun (WGS) entry which is preliminary data.</text>
</comment>
<evidence type="ECO:0000313" key="2">
    <source>
        <dbReference type="Proteomes" id="UP000283383"/>
    </source>
</evidence>
<dbReference type="AlphaFoldDB" id="A0A420I5Z2"/>
<accession>A0A420I5Z2</accession>
<name>A0A420I5Z2_9PEZI</name>
<dbReference type="Proteomes" id="UP000283383">
    <property type="component" value="Unassembled WGS sequence"/>
</dbReference>
<gene>
    <name evidence="1" type="ORF">GcM3_126015</name>
</gene>
<protein>
    <submittedName>
        <fullName evidence="1">Uncharacterized protein</fullName>
    </submittedName>
</protein>
<keyword evidence="2" id="KW-1185">Reference proteome</keyword>
<dbReference type="EMBL" id="MCBQ01012670">
    <property type="protein sequence ID" value="RKF65072.1"/>
    <property type="molecule type" value="Genomic_DNA"/>
</dbReference>
<evidence type="ECO:0000313" key="1">
    <source>
        <dbReference type="EMBL" id="RKF65072.1"/>
    </source>
</evidence>
<proteinExistence type="predicted"/>
<reference evidence="1 2" key="1">
    <citation type="journal article" date="2018" name="BMC Genomics">
        <title>Comparative genome analyses reveal sequence features reflecting distinct modes of host-adaptation between dicot and monocot powdery mildew.</title>
        <authorList>
            <person name="Wu Y."/>
            <person name="Ma X."/>
            <person name="Pan Z."/>
            <person name="Kale S.D."/>
            <person name="Song Y."/>
            <person name="King H."/>
            <person name="Zhang Q."/>
            <person name="Presley C."/>
            <person name="Deng X."/>
            <person name="Wei C.I."/>
            <person name="Xiao S."/>
        </authorList>
    </citation>
    <scope>NUCLEOTIDE SEQUENCE [LARGE SCALE GENOMIC DNA]</scope>
    <source>
        <strain evidence="1">UMSG3</strain>
    </source>
</reference>
<sequence length="54" mass="6321">MEDDISVTKLLDHRYRRENLRALKRDTSHHSACVEELCTFNLLSSMSTSIEVRI</sequence>